<accession>A0A2M8KU11</accession>
<dbReference type="CDD" id="cd10148">
    <property type="entry name" value="CsoR-like_DUF156"/>
    <property type="match status" value="1"/>
</dbReference>
<dbReference type="GO" id="GO:0045892">
    <property type="term" value="P:negative regulation of DNA-templated transcription"/>
    <property type="evidence" value="ECO:0007669"/>
    <property type="project" value="UniProtKB-ARBA"/>
</dbReference>
<dbReference type="PANTHER" id="PTHR33677:SF5">
    <property type="entry name" value="TRANSCRIPTIONAL REPRESSOR FRMR"/>
    <property type="match status" value="1"/>
</dbReference>
<evidence type="ECO:0000313" key="2">
    <source>
        <dbReference type="Proteomes" id="UP000231569"/>
    </source>
</evidence>
<dbReference type="GO" id="GO:0003677">
    <property type="term" value="F:DNA binding"/>
    <property type="evidence" value="ECO:0007669"/>
    <property type="project" value="InterPro"/>
</dbReference>
<comment type="caution">
    <text evidence="1">The sequence shown here is derived from an EMBL/GenBank/DDBJ whole genome shotgun (WGS) entry which is preliminary data.</text>
</comment>
<dbReference type="GO" id="GO:0046872">
    <property type="term" value="F:metal ion binding"/>
    <property type="evidence" value="ECO:0007669"/>
    <property type="project" value="InterPro"/>
</dbReference>
<dbReference type="InterPro" id="IPR003735">
    <property type="entry name" value="Metal_Tscrpt_repr"/>
</dbReference>
<evidence type="ECO:0000313" key="1">
    <source>
        <dbReference type="EMBL" id="PJE63418.1"/>
    </source>
</evidence>
<sequence length="78" mass="8526">MSKSVLIHQRINRISGQLKGIDNMITQGRECKDILLQINAIKAAINNLGLELAKGELCKVAPGDSKTVNQILTEVSRL</sequence>
<evidence type="ECO:0008006" key="3">
    <source>
        <dbReference type="Google" id="ProtNLM"/>
    </source>
</evidence>
<dbReference type="Proteomes" id="UP000231569">
    <property type="component" value="Unassembled WGS sequence"/>
</dbReference>
<dbReference type="AlphaFoldDB" id="A0A2M8KU11"/>
<organism evidence="1 2">
    <name type="scientific">Candidatus Roizmanbacteria bacterium CG10_big_fil_rev_8_21_14_0_10_45_7</name>
    <dbReference type="NCBI Taxonomy" id="1974854"/>
    <lineage>
        <taxon>Bacteria</taxon>
        <taxon>Candidatus Roizmaniibacteriota</taxon>
    </lineage>
</organism>
<protein>
    <recommendedName>
        <fullName evidence="3">Cytoplasmic protein</fullName>
    </recommendedName>
</protein>
<dbReference type="Gene3D" id="1.20.58.1000">
    <property type="entry name" value="Metal-sensitive repressor, helix protomer"/>
    <property type="match status" value="1"/>
</dbReference>
<dbReference type="EMBL" id="PFEE01000071">
    <property type="protein sequence ID" value="PJE63418.1"/>
    <property type="molecule type" value="Genomic_DNA"/>
</dbReference>
<dbReference type="PANTHER" id="PTHR33677">
    <property type="entry name" value="TRANSCRIPTIONAL REPRESSOR FRMR-RELATED"/>
    <property type="match status" value="1"/>
</dbReference>
<name>A0A2M8KU11_9BACT</name>
<proteinExistence type="predicted"/>
<dbReference type="Pfam" id="PF02583">
    <property type="entry name" value="Trns_repr_metal"/>
    <property type="match status" value="1"/>
</dbReference>
<gene>
    <name evidence="1" type="ORF">COU89_03440</name>
</gene>
<dbReference type="InterPro" id="IPR038390">
    <property type="entry name" value="Metal_Tscrpt_repr_sf"/>
</dbReference>
<reference evidence="2" key="1">
    <citation type="submission" date="2017-09" db="EMBL/GenBank/DDBJ databases">
        <title>Depth-based differentiation of microbial function through sediment-hosted aquifers and enrichment of novel symbionts in the deep terrestrial subsurface.</title>
        <authorList>
            <person name="Probst A.J."/>
            <person name="Ladd B."/>
            <person name="Jarett J.K."/>
            <person name="Geller-Mcgrath D.E."/>
            <person name="Sieber C.M.K."/>
            <person name="Emerson J.B."/>
            <person name="Anantharaman K."/>
            <person name="Thomas B.C."/>
            <person name="Malmstrom R."/>
            <person name="Stieglmeier M."/>
            <person name="Klingl A."/>
            <person name="Woyke T."/>
            <person name="Ryan C.M."/>
            <person name="Banfield J.F."/>
        </authorList>
    </citation>
    <scope>NUCLEOTIDE SEQUENCE [LARGE SCALE GENOMIC DNA]</scope>
</reference>